<dbReference type="PROSITE" id="PS51077">
    <property type="entry name" value="HTH_ICLR"/>
    <property type="match status" value="1"/>
</dbReference>
<keyword evidence="2 6" id="KW-0238">DNA-binding</keyword>
<dbReference type="GO" id="GO:0003677">
    <property type="term" value="F:DNA binding"/>
    <property type="evidence" value="ECO:0007669"/>
    <property type="project" value="UniProtKB-KW"/>
</dbReference>
<dbReference type="AlphaFoldDB" id="A0A975WB83"/>
<dbReference type="InterPro" id="IPR029016">
    <property type="entry name" value="GAF-like_dom_sf"/>
</dbReference>
<keyword evidence="7" id="KW-1185">Reference proteome</keyword>
<organism evidence="6 7">
    <name type="scientific">Marinovum algicola</name>
    <dbReference type="NCBI Taxonomy" id="42444"/>
    <lineage>
        <taxon>Bacteria</taxon>
        <taxon>Pseudomonadati</taxon>
        <taxon>Pseudomonadota</taxon>
        <taxon>Alphaproteobacteria</taxon>
        <taxon>Rhodobacterales</taxon>
        <taxon>Roseobacteraceae</taxon>
        <taxon>Marinovum</taxon>
    </lineage>
</organism>
<comment type="caution">
    <text evidence="6">The sequence shown here is derived from an EMBL/GenBank/DDBJ whole genome shotgun (WGS) entry which is preliminary data.</text>
</comment>
<dbReference type="GO" id="GO:0045892">
    <property type="term" value="P:negative regulation of DNA-templated transcription"/>
    <property type="evidence" value="ECO:0007669"/>
    <property type="project" value="TreeGrafter"/>
</dbReference>
<name>A0A975WB83_9RHOB</name>
<evidence type="ECO:0000313" key="7">
    <source>
        <dbReference type="Proteomes" id="UP000182932"/>
    </source>
</evidence>
<evidence type="ECO:0000256" key="3">
    <source>
        <dbReference type="ARBA" id="ARBA00023163"/>
    </source>
</evidence>
<dbReference type="InterPro" id="IPR036388">
    <property type="entry name" value="WH-like_DNA-bd_sf"/>
</dbReference>
<dbReference type="SUPFAM" id="SSF55781">
    <property type="entry name" value="GAF domain-like"/>
    <property type="match status" value="1"/>
</dbReference>
<gene>
    <name evidence="6" type="ORF">SAMN04487940_109119</name>
</gene>
<proteinExistence type="predicted"/>
<dbReference type="Proteomes" id="UP000182932">
    <property type="component" value="Unassembled WGS sequence"/>
</dbReference>
<accession>A0A975WB83</accession>
<dbReference type="Gene3D" id="3.30.450.40">
    <property type="match status" value="1"/>
</dbReference>
<evidence type="ECO:0000259" key="5">
    <source>
        <dbReference type="PROSITE" id="PS51078"/>
    </source>
</evidence>
<sequence>MNPTERTLQVLEYIMAAGPGPLKQVDIARDCGLSPATLNRIIKSLSDWGYLFRTSEKFCVRNFRLDRNVPMSETYLAKLDETMRALSEKLGVSAEVVVVAGHELLWHSKTDHPDPEVMIRANVGFRRSLYELDVLSKLYLSRLDWDEVEARFYTDGFFETQYTPGQATSWLQVATVRQALEDMRNDAFAADQVGNHVGIRRFATVIEDPEGTFLHLLALAEPAERANGDEDTYRAALLEARDELAELVSAESAANRLRPKHQSMPLRGG</sequence>
<dbReference type="EMBL" id="FNYY01000009">
    <property type="protein sequence ID" value="SEJ72314.1"/>
    <property type="molecule type" value="Genomic_DNA"/>
</dbReference>
<dbReference type="RefSeq" id="WP_074837117.1">
    <property type="nucleotide sequence ID" value="NZ_CATLQZ010000007.1"/>
</dbReference>
<dbReference type="Gene3D" id="1.10.10.10">
    <property type="entry name" value="Winged helix-like DNA-binding domain superfamily/Winged helix DNA-binding domain"/>
    <property type="match status" value="1"/>
</dbReference>
<dbReference type="InterPro" id="IPR050707">
    <property type="entry name" value="HTH_MetabolicPath_Reg"/>
</dbReference>
<dbReference type="PANTHER" id="PTHR30136">
    <property type="entry name" value="HELIX-TURN-HELIX TRANSCRIPTIONAL REGULATOR, ICLR FAMILY"/>
    <property type="match status" value="1"/>
</dbReference>
<evidence type="ECO:0000313" key="6">
    <source>
        <dbReference type="EMBL" id="SEJ72314.1"/>
    </source>
</evidence>
<evidence type="ECO:0000256" key="1">
    <source>
        <dbReference type="ARBA" id="ARBA00023015"/>
    </source>
</evidence>
<dbReference type="Pfam" id="PF09339">
    <property type="entry name" value="HTH_IclR"/>
    <property type="match status" value="1"/>
</dbReference>
<feature type="domain" description="IclR-ED" evidence="5">
    <location>
        <begin position="61"/>
        <end position="254"/>
    </location>
</feature>
<feature type="domain" description="HTH iclR-type" evidence="4">
    <location>
        <begin position="1"/>
        <end position="67"/>
    </location>
</feature>
<dbReference type="PROSITE" id="PS51078">
    <property type="entry name" value="ICLR_ED"/>
    <property type="match status" value="1"/>
</dbReference>
<evidence type="ECO:0000259" key="4">
    <source>
        <dbReference type="PROSITE" id="PS51077"/>
    </source>
</evidence>
<dbReference type="GeneID" id="80819004"/>
<keyword evidence="3" id="KW-0804">Transcription</keyword>
<evidence type="ECO:0000256" key="2">
    <source>
        <dbReference type="ARBA" id="ARBA00023125"/>
    </source>
</evidence>
<dbReference type="PANTHER" id="PTHR30136:SF35">
    <property type="entry name" value="HTH-TYPE TRANSCRIPTIONAL REGULATOR RV1719"/>
    <property type="match status" value="1"/>
</dbReference>
<dbReference type="GO" id="GO:0003700">
    <property type="term" value="F:DNA-binding transcription factor activity"/>
    <property type="evidence" value="ECO:0007669"/>
    <property type="project" value="InterPro"/>
</dbReference>
<dbReference type="InterPro" id="IPR014757">
    <property type="entry name" value="Tscrpt_reg_IclR_C"/>
</dbReference>
<dbReference type="InterPro" id="IPR036390">
    <property type="entry name" value="WH_DNA-bd_sf"/>
</dbReference>
<keyword evidence="1" id="KW-0805">Transcription regulation</keyword>
<reference evidence="6 7" key="1">
    <citation type="submission" date="2016-10" db="EMBL/GenBank/DDBJ databases">
        <authorList>
            <person name="Varghese N."/>
            <person name="Submissions S."/>
        </authorList>
    </citation>
    <scope>NUCLEOTIDE SEQUENCE [LARGE SCALE GENOMIC DNA]</scope>
    <source>
        <strain evidence="6 7">FF3</strain>
    </source>
</reference>
<dbReference type="InterPro" id="IPR005471">
    <property type="entry name" value="Tscrpt_reg_IclR_N"/>
</dbReference>
<dbReference type="Pfam" id="PF01614">
    <property type="entry name" value="IclR_C"/>
    <property type="match status" value="1"/>
</dbReference>
<protein>
    <submittedName>
        <fullName evidence="6">DNA-binding transcriptional regulator, IclR family</fullName>
    </submittedName>
</protein>
<dbReference type="SUPFAM" id="SSF46785">
    <property type="entry name" value="Winged helix' DNA-binding domain"/>
    <property type="match status" value="1"/>
</dbReference>